<keyword evidence="5" id="KW-0093">Biotin biosynthesis</keyword>
<dbReference type="Proteomes" id="UP000178606">
    <property type="component" value="Unassembled WGS sequence"/>
</dbReference>
<evidence type="ECO:0000256" key="1">
    <source>
        <dbReference type="ARBA" id="ARBA00001933"/>
    </source>
</evidence>
<dbReference type="Gene3D" id="3.90.1150.10">
    <property type="entry name" value="Aspartate Aminotransferase, domain 1"/>
    <property type="match status" value="1"/>
</dbReference>
<comment type="caution">
    <text evidence="12">The sequence shown here is derived from an EMBL/GenBank/DDBJ whole genome shotgun (WGS) entry which is preliminary data.</text>
</comment>
<evidence type="ECO:0000256" key="8">
    <source>
        <dbReference type="ARBA" id="ARBA00047715"/>
    </source>
</evidence>
<protein>
    <recommendedName>
        <fullName evidence="10">8-amino-7-ketopelargonate synthase</fullName>
        <ecNumber evidence="10">2.3.1.47</ecNumber>
    </recommendedName>
</protein>
<organism evidence="12 13">
    <name type="scientific">Handelsmanbacteria sp. (strain RIFCSPLOWO2_12_FULL_64_10)</name>
    <dbReference type="NCBI Taxonomy" id="1817868"/>
    <lineage>
        <taxon>Bacteria</taxon>
        <taxon>Candidatus Handelsmaniibacteriota</taxon>
    </lineage>
</organism>
<dbReference type="InterPro" id="IPR050087">
    <property type="entry name" value="AON_synthase_class-II"/>
</dbReference>
<dbReference type="PROSITE" id="PS00599">
    <property type="entry name" value="AA_TRANSFER_CLASS_2"/>
    <property type="match status" value="1"/>
</dbReference>
<dbReference type="CDD" id="cd06454">
    <property type="entry name" value="KBL_like"/>
    <property type="match status" value="1"/>
</dbReference>
<comment type="subunit">
    <text evidence="3 10">Homodimer.</text>
</comment>
<dbReference type="GO" id="GO:0009102">
    <property type="term" value="P:biotin biosynthetic process"/>
    <property type="evidence" value="ECO:0007669"/>
    <property type="project" value="UniProtKB-UniRule"/>
</dbReference>
<proteinExistence type="inferred from homology"/>
<dbReference type="InterPro" id="IPR015424">
    <property type="entry name" value="PyrdxlP-dep_Trfase"/>
</dbReference>
<comment type="function">
    <text evidence="10">Catalyzes the decarboxylative condensation of pimeloyl-[acyl-carrier protein] and L-alanine to produce 8-amino-7-oxononanoate (AON), [acyl-carrier protein], and carbon dioxide.</text>
</comment>
<evidence type="ECO:0000256" key="3">
    <source>
        <dbReference type="ARBA" id="ARBA00011738"/>
    </source>
</evidence>
<evidence type="ECO:0000313" key="12">
    <source>
        <dbReference type="EMBL" id="OGG44454.1"/>
    </source>
</evidence>
<dbReference type="UniPathway" id="UPA00078"/>
<dbReference type="InterPro" id="IPR015422">
    <property type="entry name" value="PyrdxlP-dep_Trfase_small"/>
</dbReference>
<dbReference type="InterPro" id="IPR001917">
    <property type="entry name" value="Aminotrans_II_pyridoxalP_BS"/>
</dbReference>
<evidence type="ECO:0000256" key="10">
    <source>
        <dbReference type="RuleBase" id="RU003693"/>
    </source>
</evidence>
<dbReference type="SUPFAM" id="SSF53383">
    <property type="entry name" value="PLP-dependent transferases"/>
    <property type="match status" value="1"/>
</dbReference>
<dbReference type="GO" id="GO:0008710">
    <property type="term" value="F:8-amino-7-oxononanoate synthase activity"/>
    <property type="evidence" value="ECO:0007669"/>
    <property type="project" value="UniProtKB-UniRule"/>
</dbReference>
<evidence type="ECO:0000313" key="13">
    <source>
        <dbReference type="Proteomes" id="UP000178606"/>
    </source>
</evidence>
<keyword evidence="4 10" id="KW-0808">Transferase</keyword>
<evidence type="ECO:0000256" key="5">
    <source>
        <dbReference type="ARBA" id="ARBA00022756"/>
    </source>
</evidence>
<dbReference type="PANTHER" id="PTHR13693">
    <property type="entry name" value="CLASS II AMINOTRANSFERASE/8-AMINO-7-OXONONANOATE SYNTHASE"/>
    <property type="match status" value="1"/>
</dbReference>
<dbReference type="InterPro" id="IPR004839">
    <property type="entry name" value="Aminotransferase_I/II_large"/>
</dbReference>
<evidence type="ECO:0000256" key="6">
    <source>
        <dbReference type="ARBA" id="ARBA00022898"/>
    </source>
</evidence>
<feature type="domain" description="Aminotransferase class I/classII large" evidence="11">
    <location>
        <begin position="37"/>
        <end position="379"/>
    </location>
</feature>
<dbReference type="Pfam" id="PF00155">
    <property type="entry name" value="Aminotran_1_2"/>
    <property type="match status" value="1"/>
</dbReference>
<dbReference type="NCBIfam" id="TIGR01825">
    <property type="entry name" value="gly_Cac_T_rel"/>
    <property type="match status" value="1"/>
</dbReference>
<evidence type="ECO:0000259" key="11">
    <source>
        <dbReference type="Pfam" id="PF00155"/>
    </source>
</evidence>
<dbReference type="NCBIfam" id="TIGR00858">
    <property type="entry name" value="bioF"/>
    <property type="match status" value="1"/>
</dbReference>
<accession>A0A1F6C5L6</accession>
<dbReference type="PANTHER" id="PTHR13693:SF3">
    <property type="entry name" value="LD36009P"/>
    <property type="match status" value="1"/>
</dbReference>
<comment type="pathway">
    <text evidence="2 10">Cofactor biosynthesis; biotin biosynthesis.</text>
</comment>
<feature type="modified residue" description="N6-(pyridoxal phosphate)lysine" evidence="9">
    <location>
        <position position="238"/>
    </location>
</feature>
<keyword evidence="6 9" id="KW-0663">Pyridoxal phosphate</keyword>
<dbReference type="InterPro" id="IPR015421">
    <property type="entry name" value="PyrdxlP-dep_Trfase_major"/>
</dbReference>
<evidence type="ECO:0000256" key="4">
    <source>
        <dbReference type="ARBA" id="ARBA00022679"/>
    </source>
</evidence>
<comment type="catalytic activity">
    <reaction evidence="8 10">
        <text>6-carboxyhexanoyl-[ACP] + L-alanine + H(+) = (8S)-8-amino-7-oxononanoate + holo-[ACP] + CO2</text>
        <dbReference type="Rhea" id="RHEA:42288"/>
        <dbReference type="Rhea" id="RHEA-COMP:9685"/>
        <dbReference type="Rhea" id="RHEA-COMP:9955"/>
        <dbReference type="ChEBI" id="CHEBI:15378"/>
        <dbReference type="ChEBI" id="CHEBI:16526"/>
        <dbReference type="ChEBI" id="CHEBI:57972"/>
        <dbReference type="ChEBI" id="CHEBI:64479"/>
        <dbReference type="ChEBI" id="CHEBI:78846"/>
        <dbReference type="ChEBI" id="CHEBI:149468"/>
        <dbReference type="EC" id="2.3.1.47"/>
    </reaction>
</comment>
<dbReference type="FunFam" id="3.40.640.10:FF:000006">
    <property type="entry name" value="5-aminolevulinate synthase, mitochondrial"/>
    <property type="match status" value="1"/>
</dbReference>
<dbReference type="EC" id="2.3.1.47" evidence="10"/>
<reference evidence="12 13" key="1">
    <citation type="journal article" date="2016" name="Nat. Commun.">
        <title>Thousands of microbial genomes shed light on interconnected biogeochemical processes in an aquifer system.</title>
        <authorList>
            <person name="Anantharaman K."/>
            <person name="Brown C.T."/>
            <person name="Hug L.A."/>
            <person name="Sharon I."/>
            <person name="Castelle C.J."/>
            <person name="Probst A.J."/>
            <person name="Thomas B.C."/>
            <person name="Singh A."/>
            <person name="Wilkins M.J."/>
            <person name="Karaoz U."/>
            <person name="Brodie E.L."/>
            <person name="Williams K.H."/>
            <person name="Hubbard S.S."/>
            <person name="Banfield J.F."/>
        </authorList>
    </citation>
    <scope>NUCLEOTIDE SEQUENCE [LARGE SCALE GENOMIC DNA]</scope>
    <source>
        <strain evidence="13">RIFCSPLOWO2_12_FULL_64_10</strain>
    </source>
</reference>
<gene>
    <name evidence="12" type="ORF">A3F84_10950</name>
</gene>
<name>A0A1F6C5L6_HANXR</name>
<comment type="cofactor">
    <cofactor evidence="1 9 10">
        <name>pyridoxal 5'-phosphate</name>
        <dbReference type="ChEBI" id="CHEBI:597326"/>
    </cofactor>
</comment>
<dbReference type="InterPro" id="IPR004723">
    <property type="entry name" value="AONS_Archaea/Proteobacteria"/>
</dbReference>
<dbReference type="AlphaFoldDB" id="A0A1F6C5L6"/>
<evidence type="ECO:0000256" key="2">
    <source>
        <dbReference type="ARBA" id="ARBA00004746"/>
    </source>
</evidence>
<comment type="similarity">
    <text evidence="10">Belongs to the class-II pyridoxal-phosphate-dependent aminotransferase family. BioF subfamily.</text>
</comment>
<keyword evidence="7" id="KW-0012">Acyltransferase</keyword>
<evidence type="ECO:0000256" key="7">
    <source>
        <dbReference type="ARBA" id="ARBA00023315"/>
    </source>
</evidence>
<dbReference type="NCBIfam" id="NF005394">
    <property type="entry name" value="PRK06939.1"/>
    <property type="match status" value="1"/>
</dbReference>
<dbReference type="GO" id="GO:0030170">
    <property type="term" value="F:pyridoxal phosphate binding"/>
    <property type="evidence" value="ECO:0007669"/>
    <property type="project" value="InterPro"/>
</dbReference>
<dbReference type="Gene3D" id="3.40.640.10">
    <property type="entry name" value="Type I PLP-dependent aspartate aminotransferase-like (Major domain)"/>
    <property type="match status" value="1"/>
</dbReference>
<dbReference type="EMBL" id="MFKF01000403">
    <property type="protein sequence ID" value="OGG44454.1"/>
    <property type="molecule type" value="Genomic_DNA"/>
</dbReference>
<dbReference type="InterPro" id="IPR010962">
    <property type="entry name" value="AONS_Archaea/Firmicutes"/>
</dbReference>
<sequence length="391" mass="43179">MDFLKDELNQLKEAKLFRPLFELQSAQAPLSKIRDREVVNLSSNNYLGLTTHPRMIRAAKEAIDRYGVGTAAVRTIIGTMTIHERLERRLAEFKGTEAALTFQSGFTTNVALCQSLMTSEEDLLISDELNHASIIDGARLAKSPRKVYRHRDVKHLDELLAEHGKGRRRVLIVTDGVFSMDGDIAPLPDIQEVADRHGAMVMVDDAHATGVLGKNGAGTPSHFNLSDRVQIQIGTLSKAVGALGGYVAGSRNLRDYLIHKARPFLFSSSHPPSVAATCLEAVNIMCEEPALQARLWENTKHLKGGLRELGFDTGVSETPITPVIVGDTERTMRFSDRLFEEGFFVQGIGFPTVARGKERLRVMISATHAREQIERALAAFGKIGRELGMIR</sequence>
<evidence type="ECO:0000256" key="9">
    <source>
        <dbReference type="PIRSR" id="PIRSR604723-51"/>
    </source>
</evidence>